<dbReference type="AlphaFoldDB" id="A0A0E9WLU5"/>
<reference evidence="1" key="2">
    <citation type="journal article" date="2015" name="Fish Shellfish Immunol.">
        <title>Early steps in the European eel (Anguilla anguilla)-Vibrio vulnificus interaction in the gills: Role of the RtxA13 toxin.</title>
        <authorList>
            <person name="Callol A."/>
            <person name="Pajuelo D."/>
            <person name="Ebbesson L."/>
            <person name="Teles M."/>
            <person name="MacKenzie S."/>
            <person name="Amaro C."/>
        </authorList>
    </citation>
    <scope>NUCLEOTIDE SEQUENCE</scope>
</reference>
<protein>
    <submittedName>
        <fullName evidence="1">Uncharacterized protein</fullName>
    </submittedName>
</protein>
<dbReference type="EMBL" id="GBXM01017270">
    <property type="protein sequence ID" value="JAH91307.1"/>
    <property type="molecule type" value="Transcribed_RNA"/>
</dbReference>
<proteinExistence type="predicted"/>
<accession>A0A0E9WLU5</accession>
<name>A0A0E9WLU5_ANGAN</name>
<reference evidence="1" key="1">
    <citation type="submission" date="2014-11" db="EMBL/GenBank/DDBJ databases">
        <authorList>
            <person name="Amaro Gonzalez C."/>
        </authorList>
    </citation>
    <scope>NUCLEOTIDE SEQUENCE</scope>
</reference>
<sequence>MFVHTQFFLSKGFFPRNIKCDFVHVMYI</sequence>
<organism evidence="1">
    <name type="scientific">Anguilla anguilla</name>
    <name type="common">European freshwater eel</name>
    <name type="synonym">Muraena anguilla</name>
    <dbReference type="NCBI Taxonomy" id="7936"/>
    <lineage>
        <taxon>Eukaryota</taxon>
        <taxon>Metazoa</taxon>
        <taxon>Chordata</taxon>
        <taxon>Craniata</taxon>
        <taxon>Vertebrata</taxon>
        <taxon>Euteleostomi</taxon>
        <taxon>Actinopterygii</taxon>
        <taxon>Neopterygii</taxon>
        <taxon>Teleostei</taxon>
        <taxon>Anguilliformes</taxon>
        <taxon>Anguillidae</taxon>
        <taxon>Anguilla</taxon>
    </lineage>
</organism>
<evidence type="ECO:0000313" key="1">
    <source>
        <dbReference type="EMBL" id="JAH91307.1"/>
    </source>
</evidence>